<keyword evidence="2" id="KW-0964">Secreted</keyword>
<reference evidence="8" key="1">
    <citation type="submission" date="2016-11" db="UniProtKB">
        <authorList>
            <consortium name="WormBaseParasite"/>
        </authorList>
    </citation>
    <scope>IDENTIFICATION</scope>
</reference>
<dbReference type="WBParaSite" id="BXY_0215200.1">
    <property type="protein sequence ID" value="BXY_0215200.1"/>
    <property type="gene ID" value="BXY_0215200"/>
</dbReference>
<comment type="subcellular location">
    <subcellularLocation>
        <location evidence="1">Secreted</location>
    </subcellularLocation>
</comment>
<feature type="domain" description="VWFC" evidence="5">
    <location>
        <begin position="235"/>
        <end position="291"/>
    </location>
</feature>
<evidence type="ECO:0000259" key="6">
    <source>
        <dbReference type="PROSITE" id="PS51233"/>
    </source>
</evidence>
<dbReference type="PROSITE" id="PS51233">
    <property type="entry name" value="VWFD"/>
    <property type="match status" value="1"/>
</dbReference>
<dbReference type="PANTHER" id="PTHR46698">
    <property type="entry name" value="CROSSVEINLESS 2"/>
    <property type="match status" value="1"/>
</dbReference>
<feature type="chain" id="PRO_5009304526" evidence="4">
    <location>
        <begin position="23"/>
        <end position="695"/>
    </location>
</feature>
<dbReference type="SUPFAM" id="SSF57603">
    <property type="entry name" value="FnI-like domain"/>
    <property type="match status" value="2"/>
</dbReference>
<evidence type="ECO:0000256" key="2">
    <source>
        <dbReference type="ARBA" id="ARBA00022525"/>
    </source>
</evidence>
<dbReference type="Pfam" id="PF00093">
    <property type="entry name" value="VWC"/>
    <property type="match status" value="1"/>
</dbReference>
<sequence length="695" mass="79192">MTVDRLCSVYIIFLTILCVVFAGDSSNIEYTINDYNYYNLSNGIDHSRKSFKCSYEGERLTLDQTSSGRTDANCYTCICKDKNLLCSRKECPVISSLCPLIEPSETDSCCGECSKCRMKNAKSKQHGAIWASKEDKCTREMCQTGITTLSRMHCISDCDSPVRMPKACCRLCPVQKSRRLHFDPCVRCEVIFGLFEQCFKLACPVLNCPIDQQVQRNGQCCPECSKQRRVYKVENSCEFRGQYYKFGDAFRPDVCSRCECSSLGIVCKRFVCPPNCRNPKYLPQVCCPFCDHRKDREEKLCYVQINGKINMYKESDEWNPEPCSICKCHNGEISCHIKTCPALQCQELTENPKDKCCPVCKIREDSVPIVRKPREPGCRLTKKGMMTSFDGEAFKLDSGSCEFVMTQRCALDGNASPFIITIKTSANGAPKKIGIELTVPNGFRLGKMYLLHGKELKYRNRRIKLPRESDRFNAFIDSNDDLNVKLHGTGVTLKWGPHSDIRIDADKSNAHILCGLCGNFNGHPSDDHWPQFGLGPAASTFEFIESWKTDSECGMEDLYGQSERDVLEMETEEDEELEDHCSKLISPSHRAERRKYSRNCKKIKKMSLLSSCRSTFPYSKFLKDCTVQVCKCEEKNRRRKRQNHRLQEPCYCRPIHNYVGECARRGLLTVGGADLMNLEGKVVLHPKCQDFKLGI</sequence>
<dbReference type="Proteomes" id="UP000095284">
    <property type="component" value="Unplaced"/>
</dbReference>
<evidence type="ECO:0000256" key="4">
    <source>
        <dbReference type="SAM" id="SignalP"/>
    </source>
</evidence>
<dbReference type="PROSITE" id="PS50184">
    <property type="entry name" value="VWFC_2"/>
    <property type="match status" value="2"/>
</dbReference>
<feature type="signal peptide" evidence="4">
    <location>
        <begin position="1"/>
        <end position="22"/>
    </location>
</feature>
<proteinExistence type="predicted"/>
<organism evidence="7 8">
    <name type="scientific">Bursaphelenchus xylophilus</name>
    <name type="common">Pinewood nematode worm</name>
    <name type="synonym">Aphelenchoides xylophilus</name>
    <dbReference type="NCBI Taxonomy" id="6326"/>
    <lineage>
        <taxon>Eukaryota</taxon>
        <taxon>Metazoa</taxon>
        <taxon>Ecdysozoa</taxon>
        <taxon>Nematoda</taxon>
        <taxon>Chromadorea</taxon>
        <taxon>Rhabditida</taxon>
        <taxon>Tylenchina</taxon>
        <taxon>Tylenchomorpha</taxon>
        <taxon>Aphelenchoidea</taxon>
        <taxon>Aphelenchoididae</taxon>
        <taxon>Bursaphelenchus</taxon>
    </lineage>
</organism>
<feature type="domain" description="VWFD" evidence="6">
    <location>
        <begin position="376"/>
        <end position="554"/>
    </location>
</feature>
<name>A0A1I7RN66_BURXY</name>
<evidence type="ECO:0000256" key="1">
    <source>
        <dbReference type="ARBA" id="ARBA00004613"/>
    </source>
</evidence>
<dbReference type="InterPro" id="IPR001846">
    <property type="entry name" value="VWF_type-D"/>
</dbReference>
<dbReference type="PANTHER" id="PTHR46698:SF4">
    <property type="entry name" value="CROSSVEINLESS 2"/>
    <property type="match status" value="1"/>
</dbReference>
<dbReference type="AlphaFoldDB" id="A0A1I7RN66"/>
<evidence type="ECO:0000259" key="5">
    <source>
        <dbReference type="PROSITE" id="PS50184"/>
    </source>
</evidence>
<dbReference type="Gene3D" id="6.20.200.20">
    <property type="match status" value="3"/>
</dbReference>
<evidence type="ECO:0000256" key="3">
    <source>
        <dbReference type="ARBA" id="ARBA00022729"/>
    </source>
</evidence>
<evidence type="ECO:0000313" key="8">
    <source>
        <dbReference type="WBParaSite" id="BXY_0215200.1"/>
    </source>
</evidence>
<dbReference type="InterPro" id="IPR001007">
    <property type="entry name" value="VWF_dom"/>
</dbReference>
<accession>A0A1I7RN66</accession>
<dbReference type="PROSITE" id="PS01208">
    <property type="entry name" value="VWFC_1"/>
    <property type="match status" value="1"/>
</dbReference>
<keyword evidence="3 4" id="KW-0732">Signal</keyword>
<dbReference type="InterPro" id="IPR052424">
    <property type="entry name" value="Kielin_Chordin-BMP_Reg"/>
</dbReference>
<evidence type="ECO:0000313" key="7">
    <source>
        <dbReference type="Proteomes" id="UP000095284"/>
    </source>
</evidence>
<protein>
    <submittedName>
        <fullName evidence="8">Chordin-like protein 2</fullName>
    </submittedName>
</protein>
<dbReference type="SMART" id="SM00216">
    <property type="entry name" value="VWD"/>
    <property type="match status" value="1"/>
</dbReference>
<dbReference type="GO" id="GO:0005576">
    <property type="term" value="C:extracellular region"/>
    <property type="evidence" value="ECO:0007669"/>
    <property type="project" value="UniProtKB-SubCell"/>
</dbReference>
<dbReference type="Pfam" id="PF00094">
    <property type="entry name" value="VWD"/>
    <property type="match status" value="1"/>
</dbReference>
<dbReference type="Pfam" id="PF23334">
    <property type="entry name" value="VWC2L_2nd"/>
    <property type="match status" value="1"/>
</dbReference>
<dbReference type="SMART" id="SM00214">
    <property type="entry name" value="VWC"/>
    <property type="match status" value="3"/>
</dbReference>
<feature type="domain" description="VWFC" evidence="5">
    <location>
        <begin position="299"/>
        <end position="361"/>
    </location>
</feature>